<evidence type="ECO:0000256" key="1">
    <source>
        <dbReference type="SAM" id="Phobius"/>
    </source>
</evidence>
<dbReference type="EMBL" id="BX569692">
    <property type="protein sequence ID" value="CAE07835.1"/>
    <property type="molecule type" value="Genomic_DNA"/>
</dbReference>
<dbReference type="InterPro" id="IPR051599">
    <property type="entry name" value="Cell_Envelope_Assoc"/>
</dbReference>
<dbReference type="Pfam" id="PF02698">
    <property type="entry name" value="DUF218"/>
    <property type="match status" value="1"/>
</dbReference>
<dbReference type="Proteomes" id="UP000001422">
    <property type="component" value="Chromosome"/>
</dbReference>
<name>Q7U6L8_PARMW</name>
<dbReference type="RefSeq" id="WP_011128184.1">
    <property type="nucleotide sequence ID" value="NC_005070.1"/>
</dbReference>
<feature type="transmembrane region" description="Helical" evidence="1">
    <location>
        <begin position="36"/>
        <end position="55"/>
    </location>
</feature>
<dbReference type="GO" id="GO:0005886">
    <property type="term" value="C:plasma membrane"/>
    <property type="evidence" value="ECO:0007669"/>
    <property type="project" value="TreeGrafter"/>
</dbReference>
<dbReference type="CDD" id="cd06259">
    <property type="entry name" value="YdcF-like"/>
    <property type="match status" value="1"/>
</dbReference>
<keyword evidence="1" id="KW-1133">Transmembrane helix</keyword>
<dbReference type="GO" id="GO:0043164">
    <property type="term" value="P:Gram-negative-bacterium-type cell wall biogenesis"/>
    <property type="evidence" value="ECO:0007669"/>
    <property type="project" value="TreeGrafter"/>
</dbReference>
<gene>
    <name evidence="3" type="ordered locus">SYNW1320</name>
</gene>
<feature type="domain" description="DUF218" evidence="2">
    <location>
        <begin position="74"/>
        <end position="243"/>
    </location>
</feature>
<evidence type="ECO:0000313" key="3">
    <source>
        <dbReference type="EMBL" id="CAE07835.1"/>
    </source>
</evidence>
<dbReference type="PANTHER" id="PTHR30336">
    <property type="entry name" value="INNER MEMBRANE PROTEIN, PROBABLE PERMEASE"/>
    <property type="match status" value="1"/>
</dbReference>
<organism evidence="3 4">
    <name type="scientific">Parasynechococcus marenigrum (strain WH8102)</name>
    <dbReference type="NCBI Taxonomy" id="84588"/>
    <lineage>
        <taxon>Bacteria</taxon>
        <taxon>Bacillati</taxon>
        <taxon>Cyanobacteriota</taxon>
        <taxon>Cyanophyceae</taxon>
        <taxon>Synechococcales</taxon>
        <taxon>Prochlorococcaceae</taxon>
        <taxon>Parasynechococcus</taxon>
        <taxon>Parasynechococcus marenigrum</taxon>
    </lineage>
</organism>
<keyword evidence="1" id="KW-0812">Transmembrane</keyword>
<evidence type="ECO:0000259" key="2">
    <source>
        <dbReference type="Pfam" id="PF02698"/>
    </source>
</evidence>
<dbReference type="HOGENOM" id="CLU_053514_1_2_3"/>
<protein>
    <recommendedName>
        <fullName evidence="2">DUF218 domain-containing protein</fullName>
    </recommendedName>
</protein>
<dbReference type="PANTHER" id="PTHR30336:SF4">
    <property type="entry name" value="ENVELOPE BIOGENESIS FACTOR ELYC"/>
    <property type="match status" value="1"/>
</dbReference>
<dbReference type="eggNOG" id="COG1434">
    <property type="taxonomic scope" value="Bacteria"/>
</dbReference>
<dbReference type="STRING" id="84588.SYNW1320"/>
<keyword evidence="4" id="KW-1185">Reference proteome</keyword>
<dbReference type="InterPro" id="IPR003848">
    <property type="entry name" value="DUF218"/>
</dbReference>
<dbReference type="KEGG" id="syw:SYNW1320"/>
<dbReference type="GO" id="GO:0000270">
    <property type="term" value="P:peptidoglycan metabolic process"/>
    <property type="evidence" value="ECO:0007669"/>
    <property type="project" value="TreeGrafter"/>
</dbReference>
<dbReference type="AlphaFoldDB" id="Q7U6L8"/>
<sequence length="250" mass="28014">MAYLLSKILPLLVLPLGAALGLLALAVLQRRHWPVVAAMSLLWIFSTGVVSQLLWRWVEHPYQRRSVERAPLADAIVVLSGGRHPAPGPAQISEWHDPDRFLAGVALFQSGRASRLLFTRGQNPFHPGLPPEGELYRAEAVDLGVPATSIGLTDRVTNTAQEANAIRRLLPQDQPRVLLVTSAFHMRRAQVLFERQGLTVLPYPVDFQARAAWAGFIWRDPLQWLPNSRSLDDSSRALRELMGRLAYRSW</sequence>
<accession>Q7U6L8</accession>
<dbReference type="Gene3D" id="3.40.50.620">
    <property type="entry name" value="HUPs"/>
    <property type="match status" value="1"/>
</dbReference>
<evidence type="ECO:0000313" key="4">
    <source>
        <dbReference type="Proteomes" id="UP000001422"/>
    </source>
</evidence>
<dbReference type="InterPro" id="IPR014729">
    <property type="entry name" value="Rossmann-like_a/b/a_fold"/>
</dbReference>
<keyword evidence="1" id="KW-0472">Membrane</keyword>
<proteinExistence type="predicted"/>
<reference evidence="3 4" key="1">
    <citation type="journal article" date="2003" name="Nature">
        <title>The genome of a motile marine Synechococcus.</title>
        <authorList>
            <person name="Palenik B."/>
            <person name="Brahamsha B."/>
            <person name="Larimer F."/>
            <person name="Land M."/>
            <person name="Hauser L."/>
            <person name="Chain P."/>
            <person name="Lamerdin J."/>
            <person name="Regala W."/>
            <person name="Allen E.A."/>
            <person name="McCarren J."/>
            <person name="Paulsen I."/>
            <person name="Dufresne A."/>
            <person name="Partensky F."/>
            <person name="Webb E."/>
            <person name="Waterbury J."/>
        </authorList>
    </citation>
    <scope>NUCLEOTIDE SEQUENCE [LARGE SCALE GENOMIC DNA]</scope>
    <source>
        <strain evidence="3 4">WH8102</strain>
    </source>
</reference>